<evidence type="ECO:0000313" key="2">
    <source>
        <dbReference type="EMBL" id="KAK2948741.1"/>
    </source>
</evidence>
<feature type="compositionally biased region" description="Polar residues" evidence="1">
    <location>
        <begin position="12"/>
        <end position="21"/>
    </location>
</feature>
<accession>A0ABQ9X8D9</accession>
<feature type="region of interest" description="Disordered" evidence="1">
    <location>
        <begin position="1"/>
        <end position="22"/>
    </location>
</feature>
<protein>
    <submittedName>
        <fullName evidence="2">Uncharacterized protein</fullName>
    </submittedName>
</protein>
<feature type="region of interest" description="Disordered" evidence="1">
    <location>
        <begin position="116"/>
        <end position="136"/>
    </location>
</feature>
<sequence>MLTKAAGHFNPKLTQTSNRGRLNTRRTRPLSRLDLVALKSIFSCDSASDHFEHVLSLRGSVQLDDCWPLEDAPRHRTRHALSSPTHRQCSHARLNHRSVSAFGGIVGVGRKERGEATIERPPLFRRDDQHVESIPG</sequence>
<keyword evidence="3" id="KW-1185">Reference proteome</keyword>
<name>A0ABQ9X8D9_9EUKA</name>
<evidence type="ECO:0000313" key="3">
    <source>
        <dbReference type="Proteomes" id="UP001281761"/>
    </source>
</evidence>
<evidence type="ECO:0000256" key="1">
    <source>
        <dbReference type="SAM" id="MobiDB-lite"/>
    </source>
</evidence>
<gene>
    <name evidence="2" type="ORF">BLNAU_16379</name>
</gene>
<comment type="caution">
    <text evidence="2">The sequence shown here is derived from an EMBL/GenBank/DDBJ whole genome shotgun (WGS) entry which is preliminary data.</text>
</comment>
<dbReference type="Proteomes" id="UP001281761">
    <property type="component" value="Unassembled WGS sequence"/>
</dbReference>
<reference evidence="2 3" key="1">
    <citation type="journal article" date="2022" name="bioRxiv">
        <title>Genomics of Preaxostyla Flagellates Illuminates Evolutionary Transitions and the Path Towards Mitochondrial Loss.</title>
        <authorList>
            <person name="Novak L.V.F."/>
            <person name="Treitli S.C."/>
            <person name="Pyrih J."/>
            <person name="Halakuc P."/>
            <person name="Pipaliya S.V."/>
            <person name="Vacek V."/>
            <person name="Brzon O."/>
            <person name="Soukal P."/>
            <person name="Eme L."/>
            <person name="Dacks J.B."/>
            <person name="Karnkowska A."/>
            <person name="Elias M."/>
            <person name="Hampl V."/>
        </authorList>
    </citation>
    <scope>NUCLEOTIDE SEQUENCE [LARGE SCALE GENOMIC DNA]</scope>
    <source>
        <strain evidence="2">NAU3</strain>
        <tissue evidence="2">Gut</tissue>
    </source>
</reference>
<proteinExistence type="predicted"/>
<organism evidence="2 3">
    <name type="scientific">Blattamonas nauphoetae</name>
    <dbReference type="NCBI Taxonomy" id="2049346"/>
    <lineage>
        <taxon>Eukaryota</taxon>
        <taxon>Metamonada</taxon>
        <taxon>Preaxostyla</taxon>
        <taxon>Oxymonadida</taxon>
        <taxon>Blattamonas</taxon>
    </lineage>
</organism>
<dbReference type="EMBL" id="JARBJD010000170">
    <property type="protein sequence ID" value="KAK2948741.1"/>
    <property type="molecule type" value="Genomic_DNA"/>
</dbReference>